<protein>
    <recommendedName>
        <fullName evidence="1">Endonuclease/exonuclease/phosphatase domain-containing protein</fullName>
    </recommendedName>
</protein>
<dbReference type="PANTHER" id="PTHR33710">
    <property type="entry name" value="BNAC02G09200D PROTEIN"/>
    <property type="match status" value="1"/>
</dbReference>
<dbReference type="AlphaFoldDB" id="A0AAD5NXY5"/>
<proteinExistence type="predicted"/>
<dbReference type="SUPFAM" id="SSF56219">
    <property type="entry name" value="DNase I-like"/>
    <property type="match status" value="1"/>
</dbReference>
<dbReference type="InterPro" id="IPR005135">
    <property type="entry name" value="Endo/exonuclease/phosphatase"/>
</dbReference>
<dbReference type="EMBL" id="JAJSOW010000100">
    <property type="protein sequence ID" value="KAI9187395.1"/>
    <property type="molecule type" value="Genomic_DNA"/>
</dbReference>
<dbReference type="Proteomes" id="UP001064489">
    <property type="component" value="Chromosome 3"/>
</dbReference>
<name>A0AAD5NXY5_ACENE</name>
<dbReference type="PANTHER" id="PTHR33710:SF62">
    <property type="entry name" value="DUF4283 DOMAIN PROTEIN"/>
    <property type="match status" value="1"/>
</dbReference>
<comment type="caution">
    <text evidence="2">The sequence shown here is derived from an EMBL/GenBank/DDBJ whole genome shotgun (WGS) entry which is preliminary data.</text>
</comment>
<dbReference type="Gene3D" id="3.60.10.10">
    <property type="entry name" value="Endonuclease/exonuclease/phosphatase"/>
    <property type="match status" value="1"/>
</dbReference>
<organism evidence="2 3">
    <name type="scientific">Acer negundo</name>
    <name type="common">Box elder</name>
    <dbReference type="NCBI Taxonomy" id="4023"/>
    <lineage>
        <taxon>Eukaryota</taxon>
        <taxon>Viridiplantae</taxon>
        <taxon>Streptophyta</taxon>
        <taxon>Embryophyta</taxon>
        <taxon>Tracheophyta</taxon>
        <taxon>Spermatophyta</taxon>
        <taxon>Magnoliopsida</taxon>
        <taxon>eudicotyledons</taxon>
        <taxon>Gunneridae</taxon>
        <taxon>Pentapetalae</taxon>
        <taxon>rosids</taxon>
        <taxon>malvids</taxon>
        <taxon>Sapindales</taxon>
        <taxon>Sapindaceae</taxon>
        <taxon>Hippocastanoideae</taxon>
        <taxon>Acereae</taxon>
        <taxon>Acer</taxon>
    </lineage>
</organism>
<reference evidence="2" key="2">
    <citation type="submission" date="2023-02" db="EMBL/GenBank/DDBJ databases">
        <authorList>
            <person name="Swenson N.G."/>
            <person name="Wegrzyn J.L."/>
            <person name="Mcevoy S.L."/>
        </authorList>
    </citation>
    <scope>NUCLEOTIDE SEQUENCE</scope>
    <source>
        <strain evidence="2">91603</strain>
        <tissue evidence="2">Leaf</tissue>
    </source>
</reference>
<gene>
    <name evidence="2" type="ORF">LWI28_027648</name>
</gene>
<keyword evidence="3" id="KW-1185">Reference proteome</keyword>
<evidence type="ECO:0000259" key="1">
    <source>
        <dbReference type="Pfam" id="PF03372"/>
    </source>
</evidence>
<feature type="domain" description="Endonuclease/exonuclease/phosphatase" evidence="1">
    <location>
        <begin position="95"/>
        <end position="292"/>
    </location>
</feature>
<evidence type="ECO:0000313" key="3">
    <source>
        <dbReference type="Proteomes" id="UP001064489"/>
    </source>
</evidence>
<reference evidence="2" key="1">
    <citation type="journal article" date="2022" name="Plant J.">
        <title>Strategies of tolerance reflected in two North American maple genomes.</title>
        <authorList>
            <person name="McEvoy S.L."/>
            <person name="Sezen U.U."/>
            <person name="Trouern-Trend A."/>
            <person name="McMahon S.M."/>
            <person name="Schaberg P.G."/>
            <person name="Yang J."/>
            <person name="Wegrzyn J.L."/>
            <person name="Swenson N.G."/>
        </authorList>
    </citation>
    <scope>NUCLEOTIDE SEQUENCE</scope>
    <source>
        <strain evidence="2">91603</strain>
    </source>
</reference>
<dbReference type="GO" id="GO:0003824">
    <property type="term" value="F:catalytic activity"/>
    <property type="evidence" value="ECO:0007669"/>
    <property type="project" value="InterPro"/>
</dbReference>
<dbReference type="Pfam" id="PF03372">
    <property type="entry name" value="Exo_endo_phos"/>
    <property type="match status" value="1"/>
</dbReference>
<accession>A0AAD5NXY5</accession>
<sequence>MSPVSYTIIELPIQNQPKIKPSSKQWKHLARDGKLKQTPGLAYSPFQRMLWISLSPRKHPKSNTSPPIVAMRGKISKKGEAPRNPCQAFAALSWLLKKYSPDIVLLSKTKLYGSKIGRCGVLFGYDNYFCVGFSGGLLLLWRDSCSVNVLSFSLGHIDARVVMENGYCWRFIGFYGDPNPNKIVFLWNLLRRLKEMDDLPWVCGGDFNELLSVHDKVGGLLKSFIGMSNFRQAIEECNLSDLGYTGPRHTWNNKREGKSNIRERIDMFLAKEKWRDRFVKVKVDHMGFFSSDTVLFI</sequence>
<dbReference type="InterPro" id="IPR036691">
    <property type="entry name" value="Endo/exonu/phosph_ase_sf"/>
</dbReference>
<evidence type="ECO:0000313" key="2">
    <source>
        <dbReference type="EMBL" id="KAI9187395.1"/>
    </source>
</evidence>